<dbReference type="InterPro" id="IPR041588">
    <property type="entry name" value="Integrase_H2C2"/>
</dbReference>
<dbReference type="InterPro" id="IPR050951">
    <property type="entry name" value="Retrovirus_Pol_polyprotein"/>
</dbReference>
<keyword evidence="3" id="KW-1185">Reference proteome</keyword>
<dbReference type="Proteomes" id="UP000789739">
    <property type="component" value="Unassembled WGS sequence"/>
</dbReference>
<evidence type="ECO:0000259" key="1">
    <source>
        <dbReference type="PROSITE" id="PS50994"/>
    </source>
</evidence>
<dbReference type="Pfam" id="PF17921">
    <property type="entry name" value="Integrase_H2C2"/>
    <property type="match status" value="1"/>
</dbReference>
<dbReference type="PANTHER" id="PTHR37984">
    <property type="entry name" value="PROTEIN CBG26694"/>
    <property type="match status" value="1"/>
</dbReference>
<dbReference type="OrthoDB" id="10267344at2759"/>
<dbReference type="EMBL" id="CAJVPI010002994">
    <property type="protein sequence ID" value="CAG8652599.1"/>
    <property type="molecule type" value="Genomic_DNA"/>
</dbReference>
<protein>
    <submittedName>
        <fullName evidence="2">3792_t:CDS:1</fullName>
    </submittedName>
</protein>
<dbReference type="GO" id="GO:0003676">
    <property type="term" value="F:nucleic acid binding"/>
    <property type="evidence" value="ECO:0007669"/>
    <property type="project" value="InterPro"/>
</dbReference>
<dbReference type="InterPro" id="IPR001584">
    <property type="entry name" value="Integrase_cat-core"/>
</dbReference>
<dbReference type="InterPro" id="IPR012337">
    <property type="entry name" value="RNaseH-like_sf"/>
</dbReference>
<dbReference type="PROSITE" id="PS50994">
    <property type="entry name" value="INTEGRASE"/>
    <property type="match status" value="1"/>
</dbReference>
<dbReference type="AlphaFoldDB" id="A0A9N9H6L0"/>
<feature type="domain" description="Integrase catalytic" evidence="1">
    <location>
        <begin position="138"/>
        <end position="304"/>
    </location>
</feature>
<accession>A0A9N9H6L0</accession>
<evidence type="ECO:0000313" key="2">
    <source>
        <dbReference type="EMBL" id="CAG8652599.1"/>
    </source>
</evidence>
<dbReference type="Pfam" id="PF00665">
    <property type="entry name" value="rve"/>
    <property type="match status" value="1"/>
</dbReference>
<evidence type="ECO:0000313" key="3">
    <source>
        <dbReference type="Proteomes" id="UP000789739"/>
    </source>
</evidence>
<sequence>MPAIVKIPETDAEYKAIVLYLQSQILPSDVKDCAQKKSNFARRCKKFEIDKDQILYTKQTAKNEKRRVVPKYDNELRDLILNRFHDQSNHREYHKTYSAIAEKHIGITQEEVRAYVNECSACAINTSIKERTDMTPVVSTEPWTHIQIDLIDLHEFADVNDGYLWLLTCVCTFSKYLVAVPMKNKEAVTVAKHLINDVFKILGPPRILQSDNGKEFVADIIKNICNILNIKIKHGRPRHPQSQGQIERLNQTIGRGFTKLLWDSHNQLQRKDWINVIDVFVRTYNSTVHSAHSCTPHHALLDKYRSKLCQKGSVHRKKCASNTIEAGTSVYIAPDHDNNQRTRKRKLQPTFSETGTFKRLTSNNKTAVVVVDNKETRIPIMRIKPKRP</sequence>
<proteinExistence type="predicted"/>
<dbReference type="SUPFAM" id="SSF53098">
    <property type="entry name" value="Ribonuclease H-like"/>
    <property type="match status" value="1"/>
</dbReference>
<dbReference type="InterPro" id="IPR036397">
    <property type="entry name" value="RNaseH_sf"/>
</dbReference>
<name>A0A9N9H6L0_9GLOM</name>
<reference evidence="2" key="1">
    <citation type="submission" date="2021-06" db="EMBL/GenBank/DDBJ databases">
        <authorList>
            <person name="Kallberg Y."/>
            <person name="Tangrot J."/>
            <person name="Rosling A."/>
        </authorList>
    </citation>
    <scope>NUCLEOTIDE SEQUENCE</scope>
    <source>
        <strain evidence="2">BR232B</strain>
    </source>
</reference>
<gene>
    <name evidence="2" type="ORF">PBRASI_LOCUS10342</name>
</gene>
<organism evidence="2 3">
    <name type="scientific">Paraglomus brasilianum</name>
    <dbReference type="NCBI Taxonomy" id="144538"/>
    <lineage>
        <taxon>Eukaryota</taxon>
        <taxon>Fungi</taxon>
        <taxon>Fungi incertae sedis</taxon>
        <taxon>Mucoromycota</taxon>
        <taxon>Glomeromycotina</taxon>
        <taxon>Glomeromycetes</taxon>
        <taxon>Paraglomerales</taxon>
        <taxon>Paraglomeraceae</taxon>
        <taxon>Paraglomus</taxon>
    </lineage>
</organism>
<dbReference type="Gene3D" id="3.30.420.10">
    <property type="entry name" value="Ribonuclease H-like superfamily/Ribonuclease H"/>
    <property type="match status" value="1"/>
</dbReference>
<dbReference type="Gene3D" id="1.10.340.70">
    <property type="match status" value="1"/>
</dbReference>
<comment type="caution">
    <text evidence="2">The sequence shown here is derived from an EMBL/GenBank/DDBJ whole genome shotgun (WGS) entry which is preliminary data.</text>
</comment>
<dbReference type="PANTHER" id="PTHR37984:SF5">
    <property type="entry name" value="PROTEIN NYNRIN-LIKE"/>
    <property type="match status" value="1"/>
</dbReference>
<dbReference type="GO" id="GO:0015074">
    <property type="term" value="P:DNA integration"/>
    <property type="evidence" value="ECO:0007669"/>
    <property type="project" value="InterPro"/>
</dbReference>
<dbReference type="GO" id="GO:0005634">
    <property type="term" value="C:nucleus"/>
    <property type="evidence" value="ECO:0007669"/>
    <property type="project" value="UniProtKB-ARBA"/>
</dbReference>